<dbReference type="EMBL" id="SSTD01013776">
    <property type="protein sequence ID" value="TYK05577.1"/>
    <property type="molecule type" value="Genomic_DNA"/>
</dbReference>
<comment type="caution">
    <text evidence="1">The sequence shown here is derived from an EMBL/GenBank/DDBJ whole genome shotgun (WGS) entry which is preliminary data.</text>
</comment>
<sequence>MVDPFQANMLTSYLNRPFCFKGAYFKRWKQKMLFFLTLKKVATTCTNEELKVPKIDPIEEQLQAQTTWTESDFICKNLIFNGLTDELYDYYSTISTMKEVWDALQKKYDTEEAGSKKYAEEVYKHDQKEEEVNAILKKKSIAILKQDLKPKENKMKV</sequence>
<reference evidence="3 4" key="1">
    <citation type="submission" date="2019-08" db="EMBL/GenBank/DDBJ databases">
        <title>Draft genome sequences of two oriental melons (Cucumis melo L. var makuwa).</title>
        <authorList>
            <person name="Kwon S.-Y."/>
        </authorList>
    </citation>
    <scope>NUCLEOTIDE SEQUENCE [LARGE SCALE GENOMIC DNA]</scope>
    <source>
        <strain evidence="4">cv. Chang Bougi</strain>
        <strain evidence="3">cv. SW 3</strain>
        <tissue evidence="1">Leaf</tissue>
    </source>
</reference>
<dbReference type="PANTHER" id="PTHR47592:SF30">
    <property type="entry name" value="CCHC-TYPE DOMAIN-CONTAINING PROTEIN"/>
    <property type="match status" value="1"/>
</dbReference>
<name>A0A5A7TGJ2_CUCMM</name>
<organism evidence="1 3">
    <name type="scientific">Cucumis melo var. makuwa</name>
    <name type="common">Oriental melon</name>
    <dbReference type="NCBI Taxonomy" id="1194695"/>
    <lineage>
        <taxon>Eukaryota</taxon>
        <taxon>Viridiplantae</taxon>
        <taxon>Streptophyta</taxon>
        <taxon>Embryophyta</taxon>
        <taxon>Tracheophyta</taxon>
        <taxon>Spermatophyta</taxon>
        <taxon>Magnoliopsida</taxon>
        <taxon>eudicotyledons</taxon>
        <taxon>Gunneridae</taxon>
        <taxon>Pentapetalae</taxon>
        <taxon>rosids</taxon>
        <taxon>fabids</taxon>
        <taxon>Cucurbitales</taxon>
        <taxon>Cucurbitaceae</taxon>
        <taxon>Benincaseae</taxon>
        <taxon>Cucumis</taxon>
    </lineage>
</organism>
<dbReference type="PANTHER" id="PTHR47592">
    <property type="entry name" value="PBF68 PROTEIN"/>
    <property type="match status" value="1"/>
</dbReference>
<evidence type="ECO:0000313" key="2">
    <source>
        <dbReference type="EMBL" id="TYK05577.1"/>
    </source>
</evidence>
<evidence type="ECO:0000313" key="3">
    <source>
        <dbReference type="Proteomes" id="UP000321393"/>
    </source>
</evidence>
<accession>A0A5A7TGJ2</accession>
<dbReference type="Proteomes" id="UP000321947">
    <property type="component" value="Unassembled WGS sequence"/>
</dbReference>
<evidence type="ECO:0000313" key="1">
    <source>
        <dbReference type="EMBL" id="KAA0040535.1"/>
    </source>
</evidence>
<protein>
    <submittedName>
        <fullName evidence="1">Receptor-like protein 12</fullName>
    </submittedName>
</protein>
<gene>
    <name evidence="2" type="ORF">E5676_scaffold98G00180</name>
    <name evidence="1" type="ORF">E6C27_scaffold262G00870</name>
</gene>
<dbReference type="Proteomes" id="UP000321393">
    <property type="component" value="Unassembled WGS sequence"/>
</dbReference>
<dbReference type="AlphaFoldDB" id="A0A5A7TGJ2"/>
<evidence type="ECO:0000313" key="4">
    <source>
        <dbReference type="Proteomes" id="UP000321947"/>
    </source>
</evidence>
<keyword evidence="1" id="KW-0675">Receptor</keyword>
<dbReference type="EMBL" id="SSTE01017321">
    <property type="protein sequence ID" value="KAA0040535.1"/>
    <property type="molecule type" value="Genomic_DNA"/>
</dbReference>
<dbReference type="Pfam" id="PF14223">
    <property type="entry name" value="Retrotran_gag_2"/>
    <property type="match status" value="1"/>
</dbReference>
<dbReference type="OrthoDB" id="1300022at2759"/>
<proteinExistence type="predicted"/>